<dbReference type="InterPro" id="IPR036986">
    <property type="entry name" value="S4_RNA-bd_sf"/>
</dbReference>
<comment type="similarity">
    <text evidence="1 8">Belongs to the pseudouridine synthase RluA family.</text>
</comment>
<feature type="domain" description="Pseudouridine synthase RsuA/RluA-like" evidence="9">
    <location>
        <begin position="94"/>
        <end position="251"/>
    </location>
</feature>
<dbReference type="NCBIfam" id="TIGR00005">
    <property type="entry name" value="rluA_subfam"/>
    <property type="match status" value="1"/>
</dbReference>
<evidence type="ECO:0000259" key="9">
    <source>
        <dbReference type="Pfam" id="PF00849"/>
    </source>
</evidence>
<dbReference type="InterPro" id="IPR006224">
    <property type="entry name" value="PsdUridine_synth_RluA-like_CS"/>
</dbReference>
<keyword evidence="11" id="KW-1185">Reference proteome</keyword>
<dbReference type="InterPro" id="IPR006145">
    <property type="entry name" value="PsdUridine_synth_RsuA/RluA"/>
</dbReference>
<dbReference type="PROSITE" id="PS50889">
    <property type="entry name" value="S4"/>
    <property type="match status" value="1"/>
</dbReference>
<dbReference type="RefSeq" id="WP_130752572.1">
    <property type="nucleotide sequence ID" value="NZ_BBQY01000004.1"/>
</dbReference>
<dbReference type="AlphaFoldDB" id="A0A401J177"/>
<evidence type="ECO:0000256" key="6">
    <source>
        <dbReference type="PIRSR" id="PIRSR606225-1"/>
    </source>
</evidence>
<dbReference type="PANTHER" id="PTHR21600">
    <property type="entry name" value="MITOCHONDRIAL RNA PSEUDOURIDINE SYNTHASE"/>
    <property type="match status" value="1"/>
</dbReference>
<dbReference type="Pfam" id="PF00849">
    <property type="entry name" value="PseudoU_synth_2"/>
    <property type="match status" value="1"/>
</dbReference>
<dbReference type="EMBL" id="BBQY01000004">
    <property type="protein sequence ID" value="GBH30372.1"/>
    <property type="molecule type" value="Genomic_DNA"/>
</dbReference>
<evidence type="ECO:0000256" key="1">
    <source>
        <dbReference type="ARBA" id="ARBA00010876"/>
    </source>
</evidence>
<evidence type="ECO:0000256" key="3">
    <source>
        <dbReference type="ARBA" id="ARBA00023235"/>
    </source>
</evidence>
<keyword evidence="2 7" id="KW-0694">RNA-binding</keyword>
<protein>
    <recommendedName>
        <fullName evidence="8">Pseudouridine synthase</fullName>
        <ecNumber evidence="8">5.4.99.-</ecNumber>
    </recommendedName>
</protein>
<evidence type="ECO:0000313" key="11">
    <source>
        <dbReference type="Proteomes" id="UP000290975"/>
    </source>
</evidence>
<dbReference type="SUPFAM" id="SSF55174">
    <property type="entry name" value="Alpha-L RNA-binding motif"/>
    <property type="match status" value="1"/>
</dbReference>
<evidence type="ECO:0000256" key="4">
    <source>
        <dbReference type="ARBA" id="ARBA00036882"/>
    </source>
</evidence>
<dbReference type="Gene3D" id="3.10.290.10">
    <property type="entry name" value="RNA-binding S4 domain"/>
    <property type="match status" value="1"/>
</dbReference>
<evidence type="ECO:0000256" key="5">
    <source>
        <dbReference type="ARBA" id="ARBA00056072"/>
    </source>
</evidence>
<dbReference type="Proteomes" id="UP000290975">
    <property type="component" value="Unassembled WGS sequence"/>
</dbReference>
<dbReference type="PROSITE" id="PS01129">
    <property type="entry name" value="PSI_RLU"/>
    <property type="match status" value="1"/>
</dbReference>
<dbReference type="GO" id="GO:0003723">
    <property type="term" value="F:RNA binding"/>
    <property type="evidence" value="ECO:0007669"/>
    <property type="project" value="UniProtKB-KW"/>
</dbReference>
<proteinExistence type="inferred from homology"/>
<dbReference type="FunFam" id="3.30.2350.10:FF:000006">
    <property type="entry name" value="Pseudouridine synthase"/>
    <property type="match status" value="1"/>
</dbReference>
<keyword evidence="3 8" id="KW-0413">Isomerase</keyword>
<dbReference type="Gene3D" id="3.30.2350.10">
    <property type="entry name" value="Pseudouridine synthase"/>
    <property type="match status" value="1"/>
</dbReference>
<evidence type="ECO:0000313" key="10">
    <source>
        <dbReference type="EMBL" id="GBH30372.1"/>
    </source>
</evidence>
<reference evidence="10 11" key="1">
    <citation type="submission" date="2014-12" db="EMBL/GenBank/DDBJ databases">
        <title>Whole genome sequencing of Sphingobium xenophagum OW59.</title>
        <authorList>
            <person name="Ohta Y."/>
            <person name="Nishi S."/>
            <person name="Hatada Y."/>
        </authorList>
    </citation>
    <scope>NUCLEOTIDE SEQUENCE [LARGE SCALE GENOMIC DNA]</scope>
    <source>
        <strain evidence="10 11">OW59</strain>
    </source>
</reference>
<dbReference type="CDD" id="cd00165">
    <property type="entry name" value="S4"/>
    <property type="match status" value="1"/>
</dbReference>
<dbReference type="CDD" id="cd02869">
    <property type="entry name" value="PseudoU_synth_RluA_like"/>
    <property type="match status" value="1"/>
</dbReference>
<dbReference type="STRING" id="1192759.GCA_000277525_03422"/>
<gene>
    <name evidence="10" type="ORF">MBESOW_P1626</name>
</gene>
<dbReference type="SUPFAM" id="SSF55120">
    <property type="entry name" value="Pseudouridine synthase"/>
    <property type="match status" value="1"/>
</dbReference>
<organism evidence="10 11">
    <name type="scientific">Sphingobium xenophagum</name>
    <dbReference type="NCBI Taxonomy" id="121428"/>
    <lineage>
        <taxon>Bacteria</taxon>
        <taxon>Pseudomonadati</taxon>
        <taxon>Pseudomonadota</taxon>
        <taxon>Alphaproteobacteria</taxon>
        <taxon>Sphingomonadales</taxon>
        <taxon>Sphingomonadaceae</taxon>
        <taxon>Sphingobium</taxon>
    </lineage>
</organism>
<dbReference type="InterPro" id="IPR006225">
    <property type="entry name" value="PsdUridine_synth_RluC/D"/>
</dbReference>
<comment type="catalytic activity">
    <reaction evidence="8">
        <text>a uridine in RNA = a pseudouridine in RNA</text>
        <dbReference type="Rhea" id="RHEA:48348"/>
        <dbReference type="Rhea" id="RHEA-COMP:12068"/>
        <dbReference type="Rhea" id="RHEA-COMP:12069"/>
        <dbReference type="ChEBI" id="CHEBI:65314"/>
        <dbReference type="ChEBI" id="CHEBI:65315"/>
    </reaction>
</comment>
<accession>A0A401J177</accession>
<dbReference type="PANTHER" id="PTHR21600:SF44">
    <property type="entry name" value="RIBOSOMAL LARGE SUBUNIT PSEUDOURIDINE SYNTHASE D"/>
    <property type="match status" value="1"/>
</dbReference>
<dbReference type="InterPro" id="IPR020103">
    <property type="entry name" value="PsdUridine_synth_cat_dom_sf"/>
</dbReference>
<name>A0A401J177_SPHXE</name>
<comment type="catalytic activity">
    <reaction evidence="4">
        <text>uridine(1911/1915/1917) in 23S rRNA = pseudouridine(1911/1915/1917) in 23S rRNA</text>
        <dbReference type="Rhea" id="RHEA:42524"/>
        <dbReference type="Rhea" id="RHEA-COMP:10097"/>
        <dbReference type="Rhea" id="RHEA-COMP:10098"/>
        <dbReference type="ChEBI" id="CHEBI:65314"/>
        <dbReference type="ChEBI" id="CHEBI:65315"/>
        <dbReference type="EC" id="5.4.99.23"/>
    </reaction>
</comment>
<evidence type="ECO:0000256" key="2">
    <source>
        <dbReference type="ARBA" id="ARBA00022884"/>
    </source>
</evidence>
<evidence type="ECO:0000256" key="8">
    <source>
        <dbReference type="RuleBase" id="RU362028"/>
    </source>
</evidence>
<dbReference type="GO" id="GO:0000455">
    <property type="term" value="P:enzyme-directed rRNA pseudouridine synthesis"/>
    <property type="evidence" value="ECO:0007669"/>
    <property type="project" value="TreeGrafter"/>
</dbReference>
<feature type="active site" evidence="6">
    <location>
        <position position="145"/>
    </location>
</feature>
<evidence type="ECO:0000256" key="7">
    <source>
        <dbReference type="PROSITE-ProRule" id="PRU00182"/>
    </source>
</evidence>
<dbReference type="GO" id="GO:0160140">
    <property type="term" value="F:23S rRNA pseudouridine(1911/1915/1917) synthase activity"/>
    <property type="evidence" value="ECO:0007669"/>
    <property type="project" value="UniProtKB-EC"/>
</dbReference>
<sequence>MGSGVSIIEATIAQAQDGMRLDRALADLLPDLSRERLKALINDGHVRSTGQPIKIGITIKVATGQSFAITLPAPVALETQAQDIPLNIVHEDADLIVVDKPAGLVVHPAAGNLDGTLVNALLHHCQGQLSGIGGVARPGIVHRIDKDTSGLLVVAKSDKAHDGLARQFKDHSIQRLYAAIVYGHPQPATGTVDAWLGRSDADRKKMAVHREGRGKHAVTHYRTVERLRDAAMVDCRLETGRTHQVRVHMHHIGHPLIGDPVYGRERKGFKSILETLGFKRQALHAKSLGFIHPVTDERLMFQSALPADMQELLSLLHV</sequence>
<comment type="caution">
    <text evidence="10">The sequence shown here is derived from an EMBL/GenBank/DDBJ whole genome shotgun (WGS) entry which is preliminary data.</text>
</comment>
<dbReference type="InterPro" id="IPR050188">
    <property type="entry name" value="RluA_PseudoU_synthase"/>
</dbReference>
<dbReference type="EC" id="5.4.99.-" evidence="8"/>
<comment type="function">
    <text evidence="5">Responsible for synthesis of pseudouridine from uracil at positions 1911, 1915 and 1917 in 23S ribosomal RNA.</text>
</comment>